<organism evidence="1 2">
    <name type="scientific">Nesterenkonia aerolata</name>
    <dbReference type="NCBI Taxonomy" id="3074079"/>
    <lineage>
        <taxon>Bacteria</taxon>
        <taxon>Bacillati</taxon>
        <taxon>Actinomycetota</taxon>
        <taxon>Actinomycetes</taxon>
        <taxon>Micrococcales</taxon>
        <taxon>Micrococcaceae</taxon>
        <taxon>Nesterenkonia</taxon>
    </lineage>
</organism>
<dbReference type="RefSeq" id="WP_310548062.1">
    <property type="nucleotide sequence ID" value="NZ_JAVKGR010000004.1"/>
</dbReference>
<dbReference type="Proteomes" id="UP001251870">
    <property type="component" value="Unassembled WGS sequence"/>
</dbReference>
<sequence length="135" mass="15173">MRWHKRVEWGPAALSAQQWAVLEAQIEAPDLDAAEQVLDDLTGFMDPFRADVEGRPMVGESDGQLAVVRRRVADRRGRRVLSVQFLAAGPVGQAVPHAFDRLGSASAELVDQLQAEGVRIEEIRWFEHPYVERPF</sequence>
<name>A0ABU2DRD9_9MICC</name>
<accession>A0ABU2DRD9</accession>
<comment type="caution">
    <text evidence="1">The sequence shown here is derived from an EMBL/GenBank/DDBJ whole genome shotgun (WGS) entry which is preliminary data.</text>
</comment>
<proteinExistence type="predicted"/>
<evidence type="ECO:0000313" key="1">
    <source>
        <dbReference type="EMBL" id="MDR8019068.1"/>
    </source>
</evidence>
<protein>
    <submittedName>
        <fullName evidence="1">Uncharacterized protein</fullName>
    </submittedName>
</protein>
<dbReference type="EMBL" id="JAVKGR010000004">
    <property type="protein sequence ID" value="MDR8019068.1"/>
    <property type="molecule type" value="Genomic_DNA"/>
</dbReference>
<keyword evidence="2" id="KW-1185">Reference proteome</keyword>
<reference evidence="1 2" key="1">
    <citation type="submission" date="2023-09" db="EMBL/GenBank/DDBJ databases">
        <title>Description of three actinobacteria isolated from air of manufacturing shop in a pharmaceutical factory.</title>
        <authorList>
            <person name="Zhang D.-F."/>
        </authorList>
    </citation>
    <scope>NUCLEOTIDE SEQUENCE [LARGE SCALE GENOMIC DNA]</scope>
    <source>
        <strain evidence="1 2">LY-0111</strain>
    </source>
</reference>
<gene>
    <name evidence="1" type="ORF">RIL96_05760</name>
</gene>
<evidence type="ECO:0000313" key="2">
    <source>
        <dbReference type="Proteomes" id="UP001251870"/>
    </source>
</evidence>